<organism evidence="1 2">
    <name type="scientific">Eretmocerus hayati</name>
    <dbReference type="NCBI Taxonomy" id="131215"/>
    <lineage>
        <taxon>Eukaryota</taxon>
        <taxon>Metazoa</taxon>
        <taxon>Ecdysozoa</taxon>
        <taxon>Arthropoda</taxon>
        <taxon>Hexapoda</taxon>
        <taxon>Insecta</taxon>
        <taxon>Pterygota</taxon>
        <taxon>Neoptera</taxon>
        <taxon>Endopterygota</taxon>
        <taxon>Hymenoptera</taxon>
        <taxon>Apocrita</taxon>
        <taxon>Proctotrupomorpha</taxon>
        <taxon>Chalcidoidea</taxon>
        <taxon>Aphelinidae</taxon>
        <taxon>Aphelininae</taxon>
        <taxon>Eretmocerus</taxon>
    </lineage>
</organism>
<dbReference type="EMBL" id="CM056743">
    <property type="protein sequence ID" value="KAJ8669736.1"/>
    <property type="molecule type" value="Genomic_DNA"/>
</dbReference>
<proteinExistence type="predicted"/>
<gene>
    <name evidence="1" type="ORF">QAD02_000995</name>
</gene>
<evidence type="ECO:0000313" key="2">
    <source>
        <dbReference type="Proteomes" id="UP001239111"/>
    </source>
</evidence>
<reference evidence="1" key="1">
    <citation type="submission" date="2023-04" db="EMBL/GenBank/DDBJ databases">
        <title>A chromosome-level genome assembly of the parasitoid wasp Eretmocerus hayati.</title>
        <authorList>
            <person name="Zhong Y."/>
            <person name="Liu S."/>
            <person name="Liu Y."/>
        </authorList>
    </citation>
    <scope>NUCLEOTIDE SEQUENCE</scope>
    <source>
        <strain evidence="1">ZJU_SS_LIU_2023</strain>
    </source>
</reference>
<comment type="caution">
    <text evidence="1">The sequence shown here is derived from an EMBL/GenBank/DDBJ whole genome shotgun (WGS) entry which is preliminary data.</text>
</comment>
<evidence type="ECO:0000313" key="1">
    <source>
        <dbReference type="EMBL" id="KAJ8669736.1"/>
    </source>
</evidence>
<protein>
    <submittedName>
        <fullName evidence="1">Uncharacterized protein</fullName>
    </submittedName>
</protein>
<dbReference type="Proteomes" id="UP001239111">
    <property type="component" value="Chromosome 3"/>
</dbReference>
<name>A0ACC2NFR3_9HYME</name>
<keyword evidence="2" id="KW-1185">Reference proteome</keyword>
<accession>A0ACC2NFR3</accession>
<sequence length="158" mass="18226">MYPNMQQGINQNYAGYGGQQMMAQQQQQQPQQQPQPNMMAQQQSMFQNQQQMMATDDGCTKKCSRIYAAATAHATRCCKATLHADTKCYNEYHGTDGRWSPKSTCASVSTSWWKTWRRKCRWCRTSQCWSSAKSTYAIANRNLNQGPQHPYQHQPPPY</sequence>